<feature type="region of interest" description="Disordered" evidence="16">
    <location>
        <begin position="672"/>
        <end position="698"/>
    </location>
</feature>
<dbReference type="EMBL" id="VSRR010004650">
    <property type="protein sequence ID" value="MPC40317.1"/>
    <property type="molecule type" value="Genomic_DNA"/>
</dbReference>
<dbReference type="Gene3D" id="2.60.40.10">
    <property type="entry name" value="Immunoglobulins"/>
    <property type="match status" value="4"/>
</dbReference>
<dbReference type="AlphaFoldDB" id="A0A5B7F438"/>
<evidence type="ECO:0000256" key="9">
    <source>
        <dbReference type="ARBA" id="ARBA00023157"/>
    </source>
</evidence>
<dbReference type="SUPFAM" id="SSF48726">
    <property type="entry name" value="Immunoglobulin"/>
    <property type="match status" value="2"/>
</dbReference>
<keyword evidence="4" id="KW-0732">Signal</keyword>
<comment type="function">
    <text evidence="12">Mediates response to the active Hedgehog (Hh) protein signal in embryos, functioning upstream or at the level of patched (ptc).</text>
</comment>
<evidence type="ECO:0000256" key="7">
    <source>
        <dbReference type="ARBA" id="ARBA00022989"/>
    </source>
</evidence>
<evidence type="ECO:0000256" key="4">
    <source>
        <dbReference type="ARBA" id="ARBA00022729"/>
    </source>
</evidence>
<evidence type="ECO:0000256" key="17">
    <source>
        <dbReference type="SAM" id="Phobius"/>
    </source>
</evidence>
<gene>
    <name evidence="20" type="primary">iHog_1</name>
    <name evidence="20" type="ORF">E2C01_033873</name>
</gene>
<comment type="similarity">
    <text evidence="13">Belongs to the immunoglobulin superfamily. IHOG family.</text>
</comment>
<dbReference type="SMART" id="SM00060">
    <property type="entry name" value="FN3"/>
    <property type="match status" value="2"/>
</dbReference>
<sequence>MGVGVWAEGVYTCYAHNQALGRGVTLPTATRVKVLPRAPALPVAPPVFVTLGTVYSGHAGTNLTLPCLANGNPKPVVRWSRYGTALPSGASEGIDGSLQLPSVAVEDAGTYLCHASNGVGKEKILHVSVEVVEPPSITRAPQSQRVEEGEALTLHCRARGHPQPRVMWVFNGEVVFDYGNIAVTDEGLVIRAVQKEHAGIFQCFAHNPEGAVQGVAMVSVVPRTVTAVPGATHTRPDHVPDDVGPRRKNVQDGDSTGGSGGRGGRKGRKGPKRKKTEREGDLSSHGGSKMRKGGKGNRKKGRMVPPSIPHITKVSDESVMVSWEGPPESQSLPILFYKVQYKLVRIREHQGSQWRTADENIIPRTTSYEVTGLQTGRVYRFRIAAVYTNNDNLLGPTSRRFLLEEDSNTQRPEVPPTITSLHQEAPTLVRARWSYNSTPGIPVEGFFIYYRESTVAGSYIKLTVLDPDKREHVVSHLKANVSYDFKMQCFNMAGRSNFSKVMRNNAPGHSVSTTQEPQEGEVEAREQVPVVREGEPSSVSSTHLYIILGAALGLLLLIVVVSASVYTCRNKNSDDDTRSVKYEDTSLHIHRETSTYSLPQTPRGKGPNGYLPHQGITITADDEKAVMESSVTENNNHSTRQVSRCFTSPARRIASEDGCVDMGVKTLAITKTTYDTGPPPSPPLSAVESPGKEYAYHS</sequence>
<keyword evidence="11" id="KW-0393">Immunoglobulin domain</keyword>
<dbReference type="PANTHER" id="PTHR44170">
    <property type="entry name" value="PROTEIN SIDEKICK"/>
    <property type="match status" value="1"/>
</dbReference>
<feature type="domain" description="Ig-like" evidence="18">
    <location>
        <begin position="135"/>
        <end position="219"/>
    </location>
</feature>
<evidence type="ECO:0000256" key="12">
    <source>
        <dbReference type="ARBA" id="ARBA00037573"/>
    </source>
</evidence>
<feature type="region of interest" description="Disordered" evidence="16">
    <location>
        <begin position="228"/>
        <end position="309"/>
    </location>
</feature>
<keyword evidence="3 17" id="KW-0812">Transmembrane</keyword>
<dbReference type="PANTHER" id="PTHR44170:SF33">
    <property type="entry name" value="BROTHER OF IHOG, ISOFORM G-RELATED"/>
    <property type="match status" value="1"/>
</dbReference>
<dbReference type="GO" id="GO:0098609">
    <property type="term" value="P:cell-cell adhesion"/>
    <property type="evidence" value="ECO:0007669"/>
    <property type="project" value="TreeGrafter"/>
</dbReference>
<feature type="transmembrane region" description="Helical" evidence="17">
    <location>
        <begin position="544"/>
        <end position="568"/>
    </location>
</feature>
<dbReference type="InterPro" id="IPR003961">
    <property type="entry name" value="FN3_dom"/>
</dbReference>
<feature type="compositionally biased region" description="Basic residues" evidence="16">
    <location>
        <begin position="263"/>
        <end position="275"/>
    </location>
</feature>
<comment type="subunit">
    <text evidence="14">Homodimer. Heterotetramer; 2 iHog chains bind 2 hh chains when facilitated by heparin, heparin is required to promote high-affinity interactions between hh and iHog.</text>
</comment>
<keyword evidence="7 17" id="KW-1133">Transmembrane helix</keyword>
<evidence type="ECO:0000256" key="6">
    <source>
        <dbReference type="ARBA" id="ARBA00022974"/>
    </source>
</evidence>
<organism evidence="20 21">
    <name type="scientific">Portunus trituberculatus</name>
    <name type="common">Swimming crab</name>
    <name type="synonym">Neptunus trituberculatus</name>
    <dbReference type="NCBI Taxonomy" id="210409"/>
    <lineage>
        <taxon>Eukaryota</taxon>
        <taxon>Metazoa</taxon>
        <taxon>Ecdysozoa</taxon>
        <taxon>Arthropoda</taxon>
        <taxon>Crustacea</taxon>
        <taxon>Multicrustacea</taxon>
        <taxon>Malacostraca</taxon>
        <taxon>Eumalacostraca</taxon>
        <taxon>Eucarida</taxon>
        <taxon>Decapoda</taxon>
        <taxon>Pleocyemata</taxon>
        <taxon>Brachyura</taxon>
        <taxon>Eubrachyura</taxon>
        <taxon>Portunoidea</taxon>
        <taxon>Portunidae</taxon>
        <taxon>Portuninae</taxon>
        <taxon>Portunus</taxon>
    </lineage>
</organism>
<dbReference type="InterPro" id="IPR007110">
    <property type="entry name" value="Ig-like_dom"/>
</dbReference>
<dbReference type="InterPro" id="IPR036179">
    <property type="entry name" value="Ig-like_dom_sf"/>
</dbReference>
<dbReference type="InterPro" id="IPR003598">
    <property type="entry name" value="Ig_sub2"/>
</dbReference>
<dbReference type="InterPro" id="IPR003599">
    <property type="entry name" value="Ig_sub"/>
</dbReference>
<dbReference type="SMART" id="SM00409">
    <property type="entry name" value="IG"/>
    <property type="match status" value="2"/>
</dbReference>
<keyword evidence="6" id="KW-0654">Proteoglycan</keyword>
<dbReference type="GO" id="GO:0007399">
    <property type="term" value="P:nervous system development"/>
    <property type="evidence" value="ECO:0007669"/>
    <property type="project" value="TreeGrafter"/>
</dbReference>
<evidence type="ECO:0000256" key="10">
    <source>
        <dbReference type="ARBA" id="ARBA00023180"/>
    </source>
</evidence>
<evidence type="ECO:0000256" key="14">
    <source>
        <dbReference type="ARBA" id="ARBA00038530"/>
    </source>
</evidence>
<keyword evidence="10" id="KW-0325">Glycoprotein</keyword>
<accession>A0A5B7F438</accession>
<protein>
    <recommendedName>
        <fullName evidence="15">Interference hedgehog</fullName>
    </recommendedName>
</protein>
<evidence type="ECO:0000259" key="18">
    <source>
        <dbReference type="PROSITE" id="PS50835"/>
    </source>
</evidence>
<keyword evidence="2" id="KW-0358">Heparin-binding</keyword>
<keyword evidence="9" id="KW-1015">Disulfide bond</keyword>
<evidence type="ECO:0000256" key="5">
    <source>
        <dbReference type="ARBA" id="ARBA00022737"/>
    </source>
</evidence>
<comment type="subcellular location">
    <subcellularLocation>
        <location evidence="1">Membrane</location>
    </subcellularLocation>
</comment>
<feature type="compositionally biased region" description="Basic residues" evidence="16">
    <location>
        <begin position="288"/>
        <end position="302"/>
    </location>
</feature>
<dbReference type="CDD" id="cd00063">
    <property type="entry name" value="FN3"/>
    <property type="match status" value="2"/>
</dbReference>
<feature type="domain" description="Fibronectin type-III" evidence="19">
    <location>
        <begin position="415"/>
        <end position="517"/>
    </location>
</feature>
<keyword evidence="8 17" id="KW-0472">Membrane</keyword>
<feature type="region of interest" description="Disordered" evidence="16">
    <location>
        <begin position="503"/>
        <end position="534"/>
    </location>
</feature>
<evidence type="ECO:0000256" key="11">
    <source>
        <dbReference type="ARBA" id="ARBA00023319"/>
    </source>
</evidence>
<feature type="compositionally biased region" description="Basic and acidic residues" evidence="16">
    <location>
        <begin position="234"/>
        <end position="251"/>
    </location>
</feature>
<evidence type="ECO:0000256" key="8">
    <source>
        <dbReference type="ARBA" id="ARBA00023136"/>
    </source>
</evidence>
<evidence type="ECO:0000256" key="1">
    <source>
        <dbReference type="ARBA" id="ARBA00004370"/>
    </source>
</evidence>
<evidence type="ECO:0000256" key="3">
    <source>
        <dbReference type="ARBA" id="ARBA00022692"/>
    </source>
</evidence>
<comment type="caution">
    <text evidence="20">The sequence shown here is derived from an EMBL/GenBank/DDBJ whole genome shotgun (WGS) entry which is preliminary data.</text>
</comment>
<dbReference type="PROSITE" id="PS50835">
    <property type="entry name" value="IG_LIKE"/>
    <property type="match status" value="2"/>
</dbReference>
<evidence type="ECO:0000256" key="16">
    <source>
        <dbReference type="SAM" id="MobiDB-lite"/>
    </source>
</evidence>
<evidence type="ECO:0000256" key="13">
    <source>
        <dbReference type="ARBA" id="ARBA00038144"/>
    </source>
</evidence>
<dbReference type="Proteomes" id="UP000324222">
    <property type="component" value="Unassembled WGS sequence"/>
</dbReference>
<dbReference type="Pfam" id="PF00041">
    <property type="entry name" value="fn3"/>
    <property type="match status" value="2"/>
</dbReference>
<name>A0A5B7F438_PORTR</name>
<dbReference type="InterPro" id="IPR036116">
    <property type="entry name" value="FN3_sf"/>
</dbReference>
<dbReference type="Pfam" id="PF13927">
    <property type="entry name" value="Ig_3"/>
    <property type="match status" value="2"/>
</dbReference>
<reference evidence="20 21" key="1">
    <citation type="submission" date="2019-05" db="EMBL/GenBank/DDBJ databases">
        <title>Another draft genome of Portunus trituberculatus and its Hox gene families provides insights of decapod evolution.</title>
        <authorList>
            <person name="Jeong J.-H."/>
            <person name="Song I."/>
            <person name="Kim S."/>
            <person name="Choi T."/>
            <person name="Kim D."/>
            <person name="Ryu S."/>
            <person name="Kim W."/>
        </authorList>
    </citation>
    <scope>NUCLEOTIDE SEQUENCE [LARGE SCALE GENOMIC DNA]</scope>
    <source>
        <tissue evidence="20">Muscle</tissue>
    </source>
</reference>
<dbReference type="InterPro" id="IPR013783">
    <property type="entry name" value="Ig-like_fold"/>
</dbReference>
<keyword evidence="5" id="KW-0677">Repeat</keyword>
<evidence type="ECO:0000259" key="19">
    <source>
        <dbReference type="PROSITE" id="PS50853"/>
    </source>
</evidence>
<dbReference type="SMART" id="SM00408">
    <property type="entry name" value="IGc2"/>
    <property type="match status" value="2"/>
</dbReference>
<evidence type="ECO:0000256" key="15">
    <source>
        <dbReference type="ARBA" id="ARBA00041099"/>
    </source>
</evidence>
<feature type="domain" description="Ig-like" evidence="18">
    <location>
        <begin position="45"/>
        <end position="126"/>
    </location>
</feature>
<keyword evidence="21" id="KW-1185">Reference proteome</keyword>
<dbReference type="FunFam" id="2.60.40.10:FF:000032">
    <property type="entry name" value="palladin isoform X1"/>
    <property type="match status" value="1"/>
</dbReference>
<feature type="domain" description="Fibronectin type-III" evidence="19">
    <location>
        <begin position="305"/>
        <end position="412"/>
    </location>
</feature>
<evidence type="ECO:0000313" key="21">
    <source>
        <dbReference type="Proteomes" id="UP000324222"/>
    </source>
</evidence>
<evidence type="ECO:0000313" key="20">
    <source>
        <dbReference type="EMBL" id="MPC40317.1"/>
    </source>
</evidence>
<proteinExistence type="inferred from homology"/>
<dbReference type="SUPFAM" id="SSF49265">
    <property type="entry name" value="Fibronectin type III"/>
    <property type="match status" value="1"/>
</dbReference>
<evidence type="ECO:0000256" key="2">
    <source>
        <dbReference type="ARBA" id="ARBA00022674"/>
    </source>
</evidence>
<dbReference type="PROSITE" id="PS50853">
    <property type="entry name" value="FN3"/>
    <property type="match status" value="2"/>
</dbReference>
<dbReference type="OrthoDB" id="6350820at2759"/>